<reference evidence="2 3" key="1">
    <citation type="journal article" date="2014" name="Agronomy (Basel)">
        <title>A Draft Genome Sequence for Ensete ventricosum, the Drought-Tolerant Tree Against Hunger.</title>
        <authorList>
            <person name="Harrison J."/>
            <person name="Moore K.A."/>
            <person name="Paszkiewicz K."/>
            <person name="Jones T."/>
            <person name="Grant M."/>
            <person name="Ambacheew D."/>
            <person name="Muzemil S."/>
            <person name="Studholme D.J."/>
        </authorList>
    </citation>
    <scope>NUCLEOTIDE SEQUENCE [LARGE SCALE GENOMIC DNA]</scope>
</reference>
<comment type="caution">
    <text evidence="2">The sequence shown here is derived from an EMBL/GenBank/DDBJ whole genome shotgun (WGS) entry which is preliminary data.</text>
</comment>
<dbReference type="GO" id="GO:0003743">
    <property type="term" value="F:translation initiation factor activity"/>
    <property type="evidence" value="ECO:0007669"/>
    <property type="project" value="InterPro"/>
</dbReference>
<feature type="compositionally biased region" description="Basic and acidic residues" evidence="1">
    <location>
        <begin position="55"/>
        <end position="64"/>
    </location>
</feature>
<gene>
    <name evidence="2" type="ORF">B296_00034069</name>
</gene>
<feature type="compositionally biased region" description="Low complexity" evidence="1">
    <location>
        <begin position="109"/>
        <end position="125"/>
    </location>
</feature>
<feature type="compositionally biased region" description="Low complexity" evidence="1">
    <location>
        <begin position="160"/>
        <end position="170"/>
    </location>
</feature>
<feature type="compositionally biased region" description="Basic and acidic residues" evidence="1">
    <location>
        <begin position="340"/>
        <end position="353"/>
    </location>
</feature>
<dbReference type="InterPro" id="IPR010433">
    <property type="entry name" value="EIF-4B_pln"/>
</dbReference>
<feature type="compositionally biased region" description="Low complexity" evidence="1">
    <location>
        <begin position="65"/>
        <end position="86"/>
    </location>
</feature>
<accession>A0A426ZLH1</accession>
<dbReference type="Pfam" id="PF06273">
    <property type="entry name" value="eIF-4B"/>
    <property type="match status" value="1"/>
</dbReference>
<protein>
    <submittedName>
        <fullName evidence="2">Uncharacterized protein</fullName>
    </submittedName>
</protein>
<organism evidence="2 3">
    <name type="scientific">Ensete ventricosum</name>
    <name type="common">Abyssinian banana</name>
    <name type="synonym">Musa ensete</name>
    <dbReference type="NCBI Taxonomy" id="4639"/>
    <lineage>
        <taxon>Eukaryota</taxon>
        <taxon>Viridiplantae</taxon>
        <taxon>Streptophyta</taxon>
        <taxon>Embryophyta</taxon>
        <taxon>Tracheophyta</taxon>
        <taxon>Spermatophyta</taxon>
        <taxon>Magnoliopsida</taxon>
        <taxon>Liliopsida</taxon>
        <taxon>Zingiberales</taxon>
        <taxon>Musaceae</taxon>
        <taxon>Ensete</taxon>
    </lineage>
</organism>
<evidence type="ECO:0000256" key="1">
    <source>
        <dbReference type="SAM" id="MobiDB-lite"/>
    </source>
</evidence>
<feature type="compositionally biased region" description="Basic and acidic residues" evidence="1">
    <location>
        <begin position="221"/>
        <end position="230"/>
    </location>
</feature>
<evidence type="ECO:0000313" key="2">
    <source>
        <dbReference type="EMBL" id="RRT64744.1"/>
    </source>
</evidence>
<feature type="compositionally biased region" description="Basic and acidic residues" evidence="1">
    <location>
        <begin position="295"/>
        <end position="316"/>
    </location>
</feature>
<evidence type="ECO:0000313" key="3">
    <source>
        <dbReference type="Proteomes" id="UP000287651"/>
    </source>
</evidence>
<name>A0A426ZLH1_ENSVE</name>
<feature type="compositionally biased region" description="Polar residues" evidence="1">
    <location>
        <begin position="327"/>
        <end position="336"/>
    </location>
</feature>
<sequence>MLSVDSKRMVFPSPAFRSRHRRIVHRLHRKRPMASSGSAWAKPISWALDAEQHEAAMAVAKDDSSSTSDASDQQQQDFPSLAAATKGSKKKKKARSMSLAEFTTGKPVSHNSSARVAFSSSSSSAGLTPDELLLLPTGPRERSAEELEHSSFRGFGQSYGGARSRAAASGEDPNPSRWGSSRPSDEPRRGGFGGSGGGSDRDLGPSRADEVDDWGAAKKSVVPERRERGRAGGFFDSQSKADETDSWISSKRTAPSADGRRLGGGGGFDGPREGKGGFDMFTKDGSNGGGADSETWVRKRDVADSGAWRREEEKGSGGRRRLVLQPRSLQLSNENNGDPAHGEQDKATTEKKSKGSNPFGEARPREEGLRTKQPRRRKARVRTPLERLVHEKRY</sequence>
<feature type="compositionally biased region" description="Basic and acidic residues" evidence="1">
    <location>
        <begin position="383"/>
        <end position="394"/>
    </location>
</feature>
<feature type="compositionally biased region" description="Basic and acidic residues" evidence="1">
    <location>
        <begin position="199"/>
        <end position="209"/>
    </location>
</feature>
<dbReference type="GO" id="GO:0003729">
    <property type="term" value="F:mRNA binding"/>
    <property type="evidence" value="ECO:0007669"/>
    <property type="project" value="TreeGrafter"/>
</dbReference>
<feature type="compositionally biased region" description="Basic residues" evidence="1">
    <location>
        <begin position="372"/>
        <end position="381"/>
    </location>
</feature>
<feature type="compositionally biased region" description="Basic and acidic residues" evidence="1">
    <location>
        <begin position="139"/>
        <end position="151"/>
    </location>
</feature>
<dbReference type="PANTHER" id="PTHR32091:SF17">
    <property type="entry name" value="EUKARYOTIC TRANSLATION INITIATION FACTOR 4B3"/>
    <property type="match status" value="1"/>
</dbReference>
<proteinExistence type="predicted"/>
<feature type="region of interest" description="Disordered" evidence="1">
    <location>
        <begin position="55"/>
        <end position="394"/>
    </location>
</feature>
<dbReference type="AlphaFoldDB" id="A0A426ZLH1"/>
<dbReference type="PANTHER" id="PTHR32091">
    <property type="entry name" value="EUKARYOTIC TRANSLATION INITIATION FACTOR 4B"/>
    <property type="match status" value="1"/>
</dbReference>
<dbReference type="Proteomes" id="UP000287651">
    <property type="component" value="Unassembled WGS sequence"/>
</dbReference>
<dbReference type="EMBL" id="AMZH03006073">
    <property type="protein sequence ID" value="RRT64744.1"/>
    <property type="molecule type" value="Genomic_DNA"/>
</dbReference>